<dbReference type="PANTHER" id="PTHR44229:SF4">
    <property type="entry name" value="15-HYDROXYPROSTAGLANDIN DEHYDROGENASE [NAD(+)]"/>
    <property type="match status" value="1"/>
</dbReference>
<evidence type="ECO:0000256" key="22">
    <source>
        <dbReference type="RuleBase" id="RU000363"/>
    </source>
</evidence>
<sequence length="255" mass="27987">MSDSPVAIVTGGAQGIGAAICIELLKKGYRVCVADIQELKAEEFARDQQKMYGEGNVTAIRCDVSKESDYSNLFEKTLGKFKRIDVLVNNAGTILESDPRKCLEVNLLGPLTGCHMALKYMGKSKGGVGGSVINTASVLAFLPCPEMPAYVASKHGIVALTRSFGIPFHYDKDEIVFAALCPFIVDTELLKTENKTLDPAMDLSQRIVRMSPEYTAKGVLKILEDKINGSSLAVLPDGYHYIEFQDIRKYLMHQK</sequence>
<dbReference type="GO" id="GO:0005737">
    <property type="term" value="C:cytoplasm"/>
    <property type="evidence" value="ECO:0007669"/>
    <property type="project" value="TreeGrafter"/>
</dbReference>
<dbReference type="EC" id="1.1.1.232" evidence="4"/>
<evidence type="ECO:0000256" key="7">
    <source>
        <dbReference type="ARBA" id="ARBA00042026"/>
    </source>
</evidence>
<evidence type="ECO:0000256" key="21">
    <source>
        <dbReference type="ARBA" id="ARBA00049188"/>
    </source>
</evidence>
<evidence type="ECO:0000256" key="10">
    <source>
        <dbReference type="ARBA" id="ARBA00047672"/>
    </source>
</evidence>
<evidence type="ECO:0000313" key="24">
    <source>
        <dbReference type="Proteomes" id="UP001497382"/>
    </source>
</evidence>
<evidence type="ECO:0000256" key="5">
    <source>
        <dbReference type="ARBA" id="ARBA00040276"/>
    </source>
</evidence>
<comment type="catalytic activity">
    <reaction evidence="16">
        <text>lipoxin A4 + NAD(+) = 15-oxo-(5S,6R)-dihydroxy-(7E,9E,11Z,13E)-eicosatetraenoate + NADH + H(+)</text>
        <dbReference type="Rhea" id="RHEA:41572"/>
        <dbReference type="ChEBI" id="CHEBI:15378"/>
        <dbReference type="ChEBI" id="CHEBI:57540"/>
        <dbReference type="ChEBI" id="CHEBI:57945"/>
        <dbReference type="ChEBI" id="CHEBI:67026"/>
        <dbReference type="ChEBI" id="CHEBI:78311"/>
    </reaction>
    <physiologicalReaction direction="left-to-right" evidence="16">
        <dbReference type="Rhea" id="RHEA:41573"/>
    </physiologicalReaction>
</comment>
<dbReference type="SUPFAM" id="SSF51735">
    <property type="entry name" value="NAD(P)-binding Rossmann-fold domains"/>
    <property type="match status" value="1"/>
</dbReference>
<evidence type="ECO:0000256" key="19">
    <source>
        <dbReference type="ARBA" id="ARBA00048921"/>
    </source>
</evidence>
<evidence type="ECO:0000256" key="17">
    <source>
        <dbReference type="ARBA" id="ARBA00048611"/>
    </source>
</evidence>
<gene>
    <name evidence="23" type="ORF">LARSCL_LOCUS17742</name>
</gene>
<comment type="catalytic activity">
    <reaction evidence="10">
        <text>resolvin D1 + NAD(+) = 8-oxoresolvin D1 + NADH + H(+)</text>
        <dbReference type="Rhea" id="RHEA:50124"/>
        <dbReference type="ChEBI" id="CHEBI:15378"/>
        <dbReference type="ChEBI" id="CHEBI:57540"/>
        <dbReference type="ChEBI" id="CHEBI:57945"/>
        <dbReference type="ChEBI" id="CHEBI:132079"/>
        <dbReference type="ChEBI" id="CHEBI:132080"/>
    </reaction>
    <physiologicalReaction direction="left-to-right" evidence="10">
        <dbReference type="Rhea" id="RHEA:50125"/>
    </physiologicalReaction>
</comment>
<comment type="function">
    <text evidence="8">Catalyzes the NAD-dependent dehydrogenation (oxidation) of a broad array of hydroxylated polyunsaturated fatty acids (mainly eicosanoids and docosanoids, including prostaglandins, lipoxins and resolvins), yielding their corresponding keto (oxo) metabolites. Decreases the levels of the pro-proliferative prostaglandins such as prostaglandin E2 (whose activity is increased in cancer because of an increase in the expression of cyclooxygenase 2) and generates oxo-fatty acid products that can profoundly influence cell function by abrogating pro-inflammatory cytokine expression. Converts resolvins E1, D1 and D2 to their oxo products, which represents a mode of resolvin inactivation. Resolvin E1 plays important roles during the resolution phase of acute inflammation, while resolvins D1 and D2 have a unique role in obesity-induced adipose inflammation.</text>
</comment>
<dbReference type="GO" id="GO:0047034">
    <property type="term" value="F:15-hydroxyicosatetraenoate dehydrogenase activity"/>
    <property type="evidence" value="ECO:0007669"/>
    <property type="project" value="UniProtKB-EC"/>
</dbReference>
<comment type="catalytic activity">
    <reaction evidence="9">
        <text>prostaglandin E1 + NAD(+) = 15-oxoprostaglandin E1 + NADH + H(+)</text>
        <dbReference type="Rhea" id="RHEA:16477"/>
        <dbReference type="ChEBI" id="CHEBI:15378"/>
        <dbReference type="ChEBI" id="CHEBI:57397"/>
        <dbReference type="ChEBI" id="CHEBI:57401"/>
        <dbReference type="ChEBI" id="CHEBI:57540"/>
        <dbReference type="ChEBI" id="CHEBI:57945"/>
    </reaction>
    <physiologicalReaction direction="left-to-right" evidence="9">
        <dbReference type="Rhea" id="RHEA:16478"/>
    </physiologicalReaction>
</comment>
<comment type="catalytic activity">
    <reaction evidence="15">
        <text>resolvin D2 + NAD(+) = 7-oxoresolvin D2 + NADH + H(+)</text>
        <dbReference type="Rhea" id="RHEA:53584"/>
        <dbReference type="ChEBI" id="CHEBI:15378"/>
        <dbReference type="ChEBI" id="CHEBI:57540"/>
        <dbReference type="ChEBI" id="CHEBI:57945"/>
        <dbReference type="ChEBI" id="CHEBI:133367"/>
        <dbReference type="ChEBI" id="CHEBI:137497"/>
    </reaction>
    <physiologicalReaction direction="left-to-right" evidence="15">
        <dbReference type="Rhea" id="RHEA:53585"/>
    </physiologicalReaction>
</comment>
<dbReference type="PROSITE" id="PS00061">
    <property type="entry name" value="ADH_SHORT"/>
    <property type="match status" value="1"/>
</dbReference>
<comment type="catalytic activity">
    <reaction evidence="11">
        <text>14-hydroxy-(4Z,7Z,10Z,12E,16Z,19Z)-docosahexaenoate + NAD(+) = 14-oxo-(4Z,7Z,10Z,12E,16Z,19Z)-docosahexaenoate + NADH + H(+)</text>
        <dbReference type="Rhea" id="RHEA:48952"/>
        <dbReference type="ChEBI" id="CHEBI:15378"/>
        <dbReference type="ChEBI" id="CHEBI:57540"/>
        <dbReference type="ChEBI" id="CHEBI:57945"/>
        <dbReference type="ChEBI" id="CHEBI:90866"/>
        <dbReference type="ChEBI" id="CHEBI:90867"/>
    </reaction>
    <physiologicalReaction direction="left-to-right" evidence="11">
        <dbReference type="Rhea" id="RHEA:48953"/>
    </physiologicalReaction>
</comment>
<keyword evidence="2" id="KW-0560">Oxidoreductase</keyword>
<dbReference type="AlphaFoldDB" id="A0AAV2B9Q3"/>
<comment type="catalytic activity">
    <reaction evidence="18">
        <text>prostaglandin E2 + NAD(+) = 15-oxoprostaglandin E2 + NADH + H(+)</text>
        <dbReference type="Rhea" id="RHEA:11876"/>
        <dbReference type="ChEBI" id="CHEBI:15378"/>
        <dbReference type="ChEBI" id="CHEBI:57400"/>
        <dbReference type="ChEBI" id="CHEBI:57540"/>
        <dbReference type="ChEBI" id="CHEBI:57945"/>
        <dbReference type="ChEBI" id="CHEBI:606564"/>
        <dbReference type="EC" id="1.1.1.141"/>
    </reaction>
    <physiologicalReaction direction="left-to-right" evidence="18">
        <dbReference type="Rhea" id="RHEA:11877"/>
    </physiologicalReaction>
</comment>
<dbReference type="Proteomes" id="UP001497382">
    <property type="component" value="Unassembled WGS sequence"/>
</dbReference>
<organism evidence="23 24">
    <name type="scientific">Larinioides sclopetarius</name>
    <dbReference type="NCBI Taxonomy" id="280406"/>
    <lineage>
        <taxon>Eukaryota</taxon>
        <taxon>Metazoa</taxon>
        <taxon>Ecdysozoa</taxon>
        <taxon>Arthropoda</taxon>
        <taxon>Chelicerata</taxon>
        <taxon>Arachnida</taxon>
        <taxon>Araneae</taxon>
        <taxon>Araneomorphae</taxon>
        <taxon>Entelegynae</taxon>
        <taxon>Araneoidea</taxon>
        <taxon>Araneidae</taxon>
        <taxon>Larinioides</taxon>
    </lineage>
</organism>
<reference evidence="23 24" key="1">
    <citation type="submission" date="2024-04" db="EMBL/GenBank/DDBJ databases">
        <authorList>
            <person name="Rising A."/>
            <person name="Reimegard J."/>
            <person name="Sonavane S."/>
            <person name="Akerstrom W."/>
            <person name="Nylinder S."/>
            <person name="Hedman E."/>
            <person name="Kallberg Y."/>
        </authorList>
    </citation>
    <scope>NUCLEOTIDE SEQUENCE [LARGE SCALE GENOMIC DNA]</scope>
</reference>
<dbReference type="PRINTS" id="PR00081">
    <property type="entry name" value="GDHRDH"/>
</dbReference>
<comment type="catalytic activity">
    <reaction evidence="19">
        <text>resolvin D2 + NAD(+) = 16-oxoresolvin D2 + NADH + H(+)</text>
        <dbReference type="Rhea" id="RHEA:53588"/>
        <dbReference type="ChEBI" id="CHEBI:15378"/>
        <dbReference type="ChEBI" id="CHEBI:57540"/>
        <dbReference type="ChEBI" id="CHEBI:57945"/>
        <dbReference type="ChEBI" id="CHEBI:133367"/>
        <dbReference type="ChEBI" id="CHEBI:137498"/>
    </reaction>
    <physiologicalReaction direction="left-to-right" evidence="19">
        <dbReference type="Rhea" id="RHEA:53589"/>
    </physiologicalReaction>
</comment>
<dbReference type="GO" id="GO:0016404">
    <property type="term" value="F:15-hydroxyprostaglandin dehydrogenase (NAD+) activity"/>
    <property type="evidence" value="ECO:0007669"/>
    <property type="project" value="UniProtKB-EC"/>
</dbReference>
<dbReference type="InterPro" id="IPR036291">
    <property type="entry name" value="NAD(P)-bd_dom_sf"/>
</dbReference>
<evidence type="ECO:0000256" key="2">
    <source>
        <dbReference type="ARBA" id="ARBA00023002"/>
    </source>
</evidence>
<dbReference type="Gene3D" id="3.40.50.720">
    <property type="entry name" value="NAD(P)-binding Rossmann-like Domain"/>
    <property type="match status" value="1"/>
</dbReference>
<keyword evidence="24" id="KW-1185">Reference proteome</keyword>
<evidence type="ECO:0000313" key="23">
    <source>
        <dbReference type="EMBL" id="CAL1292581.1"/>
    </source>
</evidence>
<evidence type="ECO:0000256" key="3">
    <source>
        <dbReference type="ARBA" id="ARBA00038968"/>
    </source>
</evidence>
<name>A0AAV2B9Q3_9ARAC</name>
<dbReference type="EC" id="1.1.1.141" evidence="3"/>
<evidence type="ECO:0000256" key="4">
    <source>
        <dbReference type="ARBA" id="ARBA00039060"/>
    </source>
</evidence>
<proteinExistence type="inferred from homology"/>
<dbReference type="InterPro" id="IPR020904">
    <property type="entry name" value="Sc_DH/Rdtase_CS"/>
</dbReference>
<comment type="catalytic activity">
    <reaction evidence="17">
        <text>prostaglandin A1 + NAD(+) = 15-oxo-prostaglandin A1 + NADH + H(+)</text>
        <dbReference type="Rhea" id="RHEA:41263"/>
        <dbReference type="ChEBI" id="CHEBI:15378"/>
        <dbReference type="ChEBI" id="CHEBI:57398"/>
        <dbReference type="ChEBI" id="CHEBI:57540"/>
        <dbReference type="ChEBI" id="CHEBI:57945"/>
        <dbReference type="ChEBI" id="CHEBI:85072"/>
    </reaction>
    <physiologicalReaction direction="left-to-right" evidence="17">
        <dbReference type="Rhea" id="RHEA:41264"/>
    </physiologicalReaction>
</comment>
<evidence type="ECO:0000256" key="11">
    <source>
        <dbReference type="ARBA" id="ARBA00048008"/>
    </source>
</evidence>
<evidence type="ECO:0000256" key="15">
    <source>
        <dbReference type="ARBA" id="ARBA00048393"/>
    </source>
</evidence>
<evidence type="ECO:0000256" key="20">
    <source>
        <dbReference type="ARBA" id="ARBA00049151"/>
    </source>
</evidence>
<dbReference type="PRINTS" id="PR00080">
    <property type="entry name" value="SDRFAMILY"/>
</dbReference>
<evidence type="ECO:0000256" key="9">
    <source>
        <dbReference type="ARBA" id="ARBA00047325"/>
    </source>
</evidence>
<comment type="catalytic activity">
    <reaction evidence="21">
        <text>resolvin E1 + NAD(+) = 18-oxo-resolvin E1 + NADH + H(+)</text>
        <dbReference type="Rhea" id="RHEA:49244"/>
        <dbReference type="ChEBI" id="CHEBI:15378"/>
        <dbReference type="ChEBI" id="CHEBI:57540"/>
        <dbReference type="ChEBI" id="CHEBI:57945"/>
        <dbReference type="ChEBI" id="CHEBI:91000"/>
        <dbReference type="ChEBI" id="CHEBI:91001"/>
    </reaction>
    <physiologicalReaction direction="left-to-right" evidence="21">
        <dbReference type="Rhea" id="RHEA:49245"/>
    </physiologicalReaction>
</comment>
<dbReference type="EMBL" id="CAXIEN010000309">
    <property type="protein sequence ID" value="CAL1292581.1"/>
    <property type="molecule type" value="Genomic_DNA"/>
</dbReference>
<evidence type="ECO:0000256" key="1">
    <source>
        <dbReference type="ARBA" id="ARBA00006484"/>
    </source>
</evidence>
<evidence type="ECO:0000256" key="13">
    <source>
        <dbReference type="ARBA" id="ARBA00048144"/>
    </source>
</evidence>
<comment type="catalytic activity">
    <reaction evidence="20">
        <text>(15S)-hydroxy-(5Z,8Z,11Z,13E)-eicosatetraenoate + NAD(+) = 15-oxo-(5Z,8Z,11Z,13E)-eicosatetraenoate + NADH + H(+)</text>
        <dbReference type="Rhea" id="RHEA:23260"/>
        <dbReference type="ChEBI" id="CHEBI:15378"/>
        <dbReference type="ChEBI" id="CHEBI:57409"/>
        <dbReference type="ChEBI" id="CHEBI:57410"/>
        <dbReference type="ChEBI" id="CHEBI:57540"/>
        <dbReference type="ChEBI" id="CHEBI:57945"/>
        <dbReference type="EC" id="1.1.1.232"/>
    </reaction>
    <physiologicalReaction direction="left-to-right" evidence="20">
        <dbReference type="Rhea" id="RHEA:23261"/>
    </physiologicalReaction>
</comment>
<comment type="caution">
    <text evidence="23">The sequence shown here is derived from an EMBL/GenBank/DDBJ whole genome shotgun (WGS) entry which is preliminary data.</text>
</comment>
<accession>A0AAV2B9Q3</accession>
<dbReference type="InterPro" id="IPR002347">
    <property type="entry name" value="SDR_fam"/>
</dbReference>
<evidence type="ECO:0000256" key="6">
    <source>
        <dbReference type="ARBA" id="ARBA00041812"/>
    </source>
</evidence>
<comment type="catalytic activity">
    <reaction evidence="14">
        <text>resolvin D1 + NAD(+) = 17-oxoresolvin D1 + NADH + H(+)</text>
        <dbReference type="Rhea" id="RHEA:50128"/>
        <dbReference type="ChEBI" id="CHEBI:15378"/>
        <dbReference type="ChEBI" id="CHEBI:57540"/>
        <dbReference type="ChEBI" id="CHEBI:57945"/>
        <dbReference type="ChEBI" id="CHEBI:132079"/>
        <dbReference type="ChEBI" id="CHEBI:132081"/>
    </reaction>
    <physiologicalReaction direction="left-to-right" evidence="14">
        <dbReference type="Rhea" id="RHEA:50129"/>
    </physiologicalReaction>
</comment>
<comment type="catalytic activity">
    <reaction evidence="13">
        <text>(11R)-hydroxy-(5Z,8Z,12E,14Z)-eicosatetraenoate + NAD(+) = 11-oxo-(5Z,8Z,12E,14Z)-eicosatetraenoate + NADH + H(+)</text>
        <dbReference type="Rhea" id="RHEA:48640"/>
        <dbReference type="ChEBI" id="CHEBI:15378"/>
        <dbReference type="ChEBI" id="CHEBI:57540"/>
        <dbReference type="ChEBI" id="CHEBI:57945"/>
        <dbReference type="ChEBI" id="CHEBI:78836"/>
        <dbReference type="ChEBI" id="CHEBI:90697"/>
    </reaction>
    <physiologicalReaction direction="left-to-right" evidence="13">
        <dbReference type="Rhea" id="RHEA:48641"/>
    </physiologicalReaction>
</comment>
<dbReference type="PANTHER" id="PTHR44229">
    <property type="entry name" value="15-HYDROXYPROSTAGLANDIN DEHYDROGENASE [NAD(+)]"/>
    <property type="match status" value="1"/>
</dbReference>
<evidence type="ECO:0000256" key="8">
    <source>
        <dbReference type="ARBA" id="ARBA00045705"/>
    </source>
</evidence>
<evidence type="ECO:0000256" key="18">
    <source>
        <dbReference type="ARBA" id="ARBA00048739"/>
    </source>
</evidence>
<comment type="catalytic activity">
    <reaction evidence="12">
        <text>15-oxo-(5S,6R)-dihydroxy-(7E,9E,11Z)-eicosatrienoate + NADH + H(+) = (5S,6R,15S)-trihydroxy-(7E,9E,11Z)-eicosatrienoate + NAD(+)</text>
        <dbReference type="Rhea" id="RHEA:41596"/>
        <dbReference type="ChEBI" id="CHEBI:15378"/>
        <dbReference type="ChEBI" id="CHEBI:57540"/>
        <dbReference type="ChEBI" id="CHEBI:57945"/>
        <dbReference type="ChEBI" id="CHEBI:78325"/>
        <dbReference type="ChEBI" id="CHEBI:78329"/>
    </reaction>
    <physiologicalReaction direction="left-to-right" evidence="12">
        <dbReference type="Rhea" id="RHEA:41597"/>
    </physiologicalReaction>
</comment>
<evidence type="ECO:0000256" key="16">
    <source>
        <dbReference type="ARBA" id="ARBA00048535"/>
    </source>
</evidence>
<protein>
    <recommendedName>
        <fullName evidence="5">15-hydroxyprostaglandin dehydrogenase [NAD(+)]</fullName>
        <ecNumber evidence="3">1.1.1.141</ecNumber>
        <ecNumber evidence="4">1.1.1.232</ecNumber>
    </recommendedName>
    <alternativeName>
        <fullName evidence="7">Eicosanoid/docosanoid dehydrogenase [NAD(+)]</fullName>
    </alternativeName>
    <alternativeName>
        <fullName evidence="6">Prostaglandin dehydrogenase 1</fullName>
    </alternativeName>
</protein>
<dbReference type="Pfam" id="PF00106">
    <property type="entry name" value="adh_short"/>
    <property type="match status" value="1"/>
</dbReference>
<comment type="similarity">
    <text evidence="1 22">Belongs to the short-chain dehydrogenases/reductases (SDR) family.</text>
</comment>
<evidence type="ECO:0000256" key="12">
    <source>
        <dbReference type="ARBA" id="ARBA00048140"/>
    </source>
</evidence>
<evidence type="ECO:0000256" key="14">
    <source>
        <dbReference type="ARBA" id="ARBA00048170"/>
    </source>
</evidence>